<dbReference type="InterPro" id="IPR029044">
    <property type="entry name" value="Nucleotide-diphossugar_trans"/>
</dbReference>
<dbReference type="RefSeq" id="WP_143393576.1">
    <property type="nucleotide sequence ID" value="NZ_NIDE01000013.1"/>
</dbReference>
<sequence>MADERVKVVSIMNYPPEPKLRQMCYAFLDTVIHHGAASITLLYEDHPPVVAPEHRRAADIEVRQGRSVDVGHPHFNLRFKLANLTTLDFPFLYLDADTVVIDDLNYLWSRRTAKPWVGIDHQWVPSDVRTHRSPFLNSGVQLVSDPAFYDLEAILAAQNAVVPLSKHATVPKSQMFPCPGHDQAILFRYFQSIGYDYTHPEIGPGWNSCAGVTEVRRGEKGWVAHTHGLAADHDVQVIHYWSQFKPWAIGCPIYQSYGERGPH</sequence>
<dbReference type="OrthoDB" id="9807549at2"/>
<name>A0A225DBM4_9BACT</name>
<reference evidence="2" key="1">
    <citation type="submission" date="2017-06" db="EMBL/GenBank/DDBJ databases">
        <title>Genome analysis of Fimbriiglobus ruber SP5, the first member of the order Planctomycetales with confirmed chitinolytic capability.</title>
        <authorList>
            <person name="Ravin N.V."/>
            <person name="Rakitin A.L."/>
            <person name="Ivanova A.A."/>
            <person name="Beletsky A.V."/>
            <person name="Kulichevskaya I.S."/>
            <person name="Mardanov A.V."/>
            <person name="Dedysh S.N."/>
        </authorList>
    </citation>
    <scope>NUCLEOTIDE SEQUENCE [LARGE SCALE GENOMIC DNA]</scope>
    <source>
        <strain evidence="2">SP5</strain>
    </source>
</reference>
<gene>
    <name evidence="1" type="ORF">FRUB_06377</name>
</gene>
<evidence type="ECO:0000313" key="1">
    <source>
        <dbReference type="EMBL" id="OWK38872.1"/>
    </source>
</evidence>
<proteinExistence type="predicted"/>
<protein>
    <recommendedName>
        <fullName evidence="3">Glycosyltransferase</fullName>
    </recommendedName>
</protein>
<dbReference type="EMBL" id="NIDE01000013">
    <property type="protein sequence ID" value="OWK38872.1"/>
    <property type="molecule type" value="Genomic_DNA"/>
</dbReference>
<keyword evidence="2" id="KW-1185">Reference proteome</keyword>
<evidence type="ECO:0008006" key="3">
    <source>
        <dbReference type="Google" id="ProtNLM"/>
    </source>
</evidence>
<accession>A0A225DBM4</accession>
<dbReference type="Proteomes" id="UP000214646">
    <property type="component" value="Unassembled WGS sequence"/>
</dbReference>
<organism evidence="1 2">
    <name type="scientific">Fimbriiglobus ruber</name>
    <dbReference type="NCBI Taxonomy" id="1908690"/>
    <lineage>
        <taxon>Bacteria</taxon>
        <taxon>Pseudomonadati</taxon>
        <taxon>Planctomycetota</taxon>
        <taxon>Planctomycetia</taxon>
        <taxon>Gemmatales</taxon>
        <taxon>Gemmataceae</taxon>
        <taxon>Fimbriiglobus</taxon>
    </lineage>
</organism>
<evidence type="ECO:0000313" key="2">
    <source>
        <dbReference type="Proteomes" id="UP000214646"/>
    </source>
</evidence>
<dbReference type="Gene3D" id="3.90.550.10">
    <property type="entry name" value="Spore Coat Polysaccharide Biosynthesis Protein SpsA, Chain A"/>
    <property type="match status" value="1"/>
</dbReference>
<dbReference type="AlphaFoldDB" id="A0A225DBM4"/>
<dbReference type="SUPFAM" id="SSF53448">
    <property type="entry name" value="Nucleotide-diphospho-sugar transferases"/>
    <property type="match status" value="1"/>
</dbReference>
<comment type="caution">
    <text evidence="1">The sequence shown here is derived from an EMBL/GenBank/DDBJ whole genome shotgun (WGS) entry which is preliminary data.</text>
</comment>